<reference evidence="1 2" key="1">
    <citation type="journal article" date="2019" name="Nat. Ecol. Evol.">
        <title>Megaphylogeny resolves global patterns of mushroom evolution.</title>
        <authorList>
            <person name="Varga T."/>
            <person name="Krizsan K."/>
            <person name="Foldi C."/>
            <person name="Dima B."/>
            <person name="Sanchez-Garcia M."/>
            <person name="Sanchez-Ramirez S."/>
            <person name="Szollosi G.J."/>
            <person name="Szarkandi J.G."/>
            <person name="Papp V."/>
            <person name="Albert L."/>
            <person name="Andreopoulos W."/>
            <person name="Angelini C."/>
            <person name="Antonin V."/>
            <person name="Barry K.W."/>
            <person name="Bougher N.L."/>
            <person name="Buchanan P."/>
            <person name="Buyck B."/>
            <person name="Bense V."/>
            <person name="Catcheside P."/>
            <person name="Chovatia M."/>
            <person name="Cooper J."/>
            <person name="Damon W."/>
            <person name="Desjardin D."/>
            <person name="Finy P."/>
            <person name="Geml J."/>
            <person name="Haridas S."/>
            <person name="Hughes K."/>
            <person name="Justo A."/>
            <person name="Karasinski D."/>
            <person name="Kautmanova I."/>
            <person name="Kiss B."/>
            <person name="Kocsube S."/>
            <person name="Kotiranta H."/>
            <person name="LaButti K.M."/>
            <person name="Lechner B.E."/>
            <person name="Liimatainen K."/>
            <person name="Lipzen A."/>
            <person name="Lukacs Z."/>
            <person name="Mihaltcheva S."/>
            <person name="Morgado L.N."/>
            <person name="Niskanen T."/>
            <person name="Noordeloos M.E."/>
            <person name="Ohm R.A."/>
            <person name="Ortiz-Santana B."/>
            <person name="Ovrebo C."/>
            <person name="Racz N."/>
            <person name="Riley R."/>
            <person name="Savchenko A."/>
            <person name="Shiryaev A."/>
            <person name="Soop K."/>
            <person name="Spirin V."/>
            <person name="Szebenyi C."/>
            <person name="Tomsovsky M."/>
            <person name="Tulloss R.E."/>
            <person name="Uehling J."/>
            <person name="Grigoriev I.V."/>
            <person name="Vagvolgyi C."/>
            <person name="Papp T."/>
            <person name="Martin F.M."/>
            <person name="Miettinen O."/>
            <person name="Hibbett D.S."/>
            <person name="Nagy L.G."/>
        </authorList>
    </citation>
    <scope>NUCLEOTIDE SEQUENCE [LARGE SCALE GENOMIC DNA]</scope>
    <source>
        <strain evidence="1 2">CBS 309.79</strain>
    </source>
</reference>
<gene>
    <name evidence="1" type="ORF">BDV98DRAFT_572035</name>
</gene>
<dbReference type="Gene3D" id="3.80.10.10">
    <property type="entry name" value="Ribonuclease Inhibitor"/>
    <property type="match status" value="1"/>
</dbReference>
<keyword evidence="2" id="KW-1185">Reference proteome</keyword>
<proteinExistence type="predicted"/>
<dbReference type="SUPFAM" id="SSF52047">
    <property type="entry name" value="RNI-like"/>
    <property type="match status" value="1"/>
</dbReference>
<evidence type="ECO:0000313" key="1">
    <source>
        <dbReference type="EMBL" id="TFK98974.1"/>
    </source>
</evidence>
<dbReference type="AlphaFoldDB" id="A0A5C3QA86"/>
<name>A0A5C3QA86_9AGAR</name>
<protein>
    <recommendedName>
        <fullName evidence="3">F-box domain-containing protein</fullName>
    </recommendedName>
</protein>
<dbReference type="InterPro" id="IPR032675">
    <property type="entry name" value="LRR_dom_sf"/>
</dbReference>
<sequence>MALVCYSHIPPELLRHIFLEVIDLQHKDSSFVNTLDTSLFPWVPARVCRQWRLLCLADWNRDFWTDIRVNEAFAVKKYTPKNDEEVEKLRESNVFFDQYMSLNMATTAARFTVQDLDDQEALRAYKGLEGRLEAQLEYAGDMPLTITMDVDTTALQVALFSVLWPHRARWKQLRLESICPSLSGDWDRTIQAYLRETISSEDIQFPLLASLCHSYSPRSTHTLPGFMYISETQIIVDLFQQSRTPALTEAYMHFNLALCGPQVHGFAWERLRVLELLGVPSSFIRVLTPRIGPNLRELQLRMADANFDCFTPGPHPTPPPPIPCTTFPSLTSFKVNCLSILKYIHAPVLHTLFVERRIVDPVVGIPGSSTPLDAVVDFLHRSGCSLRDFTLLHSYGPVADHPQQLCAVLHASPELKSLRVSGVSGEMMEALGAVLASGVCPNLERLDISGVRGTLRCVVGLVVSRSGVEKGRGVDSKLRHVWVEETRDEKGSVSVHRTAEGLWSVLEWKRK</sequence>
<organism evidence="1 2">
    <name type="scientific">Pterulicium gracile</name>
    <dbReference type="NCBI Taxonomy" id="1884261"/>
    <lineage>
        <taxon>Eukaryota</taxon>
        <taxon>Fungi</taxon>
        <taxon>Dikarya</taxon>
        <taxon>Basidiomycota</taxon>
        <taxon>Agaricomycotina</taxon>
        <taxon>Agaricomycetes</taxon>
        <taxon>Agaricomycetidae</taxon>
        <taxon>Agaricales</taxon>
        <taxon>Pleurotineae</taxon>
        <taxon>Pterulaceae</taxon>
        <taxon>Pterulicium</taxon>
    </lineage>
</organism>
<dbReference type="EMBL" id="ML178836">
    <property type="protein sequence ID" value="TFK98974.1"/>
    <property type="molecule type" value="Genomic_DNA"/>
</dbReference>
<dbReference type="Proteomes" id="UP000305067">
    <property type="component" value="Unassembled WGS sequence"/>
</dbReference>
<accession>A0A5C3QA86</accession>
<evidence type="ECO:0000313" key="2">
    <source>
        <dbReference type="Proteomes" id="UP000305067"/>
    </source>
</evidence>
<evidence type="ECO:0008006" key="3">
    <source>
        <dbReference type="Google" id="ProtNLM"/>
    </source>
</evidence>